<sequence length="237" mass="25989">MAPTESTILANYLLVPAQLPAIVSLKEFTDLFPRAQQSSPQVRRLYRDLQIQRNALIDAVASNIETEAKRAKALRREVLRAKREAEDHEIDDEIDIERALYGAASGAPVSKHDINSIIPELASSAEELDASIQALQKEEADLLQSIKQTVGNMSDLRCLAGVSRSGEEAPMISVQNQFPRPTMTKQKHKDPPESLGITRITSYNISSCAKAGPLPRGGSAPRSGTGWRSHASRPGWR</sequence>
<accession>A0ABR4FFX6</accession>
<evidence type="ECO:0008006" key="5">
    <source>
        <dbReference type="Google" id="ProtNLM"/>
    </source>
</evidence>
<feature type="region of interest" description="Disordered" evidence="2">
    <location>
        <begin position="208"/>
        <end position="237"/>
    </location>
</feature>
<feature type="coiled-coil region" evidence="1">
    <location>
        <begin position="118"/>
        <end position="145"/>
    </location>
</feature>
<feature type="region of interest" description="Disordered" evidence="2">
    <location>
        <begin position="175"/>
        <end position="195"/>
    </location>
</feature>
<dbReference type="InterPro" id="IPR018565">
    <property type="entry name" value="Nkp2/Cnl2"/>
</dbReference>
<dbReference type="EMBL" id="JBAWTH010000001">
    <property type="protein sequence ID" value="KAL2293595.1"/>
    <property type="molecule type" value="Genomic_DNA"/>
</dbReference>
<name>A0ABR4FFX6_9PEZI</name>
<gene>
    <name evidence="3" type="ORF">FJTKL_05456</name>
</gene>
<feature type="coiled-coil region" evidence="1">
    <location>
        <begin position="57"/>
        <end position="91"/>
    </location>
</feature>
<evidence type="ECO:0000313" key="4">
    <source>
        <dbReference type="Proteomes" id="UP001600888"/>
    </source>
</evidence>
<evidence type="ECO:0000313" key="3">
    <source>
        <dbReference type="EMBL" id="KAL2293595.1"/>
    </source>
</evidence>
<proteinExistence type="predicted"/>
<dbReference type="Proteomes" id="UP001600888">
    <property type="component" value="Unassembled WGS sequence"/>
</dbReference>
<comment type="caution">
    <text evidence="3">The sequence shown here is derived from an EMBL/GenBank/DDBJ whole genome shotgun (WGS) entry which is preliminary data.</text>
</comment>
<organism evidence="3 4">
    <name type="scientific">Diaporthe vaccinii</name>
    <dbReference type="NCBI Taxonomy" id="105482"/>
    <lineage>
        <taxon>Eukaryota</taxon>
        <taxon>Fungi</taxon>
        <taxon>Dikarya</taxon>
        <taxon>Ascomycota</taxon>
        <taxon>Pezizomycotina</taxon>
        <taxon>Sordariomycetes</taxon>
        <taxon>Sordariomycetidae</taxon>
        <taxon>Diaporthales</taxon>
        <taxon>Diaporthaceae</taxon>
        <taxon>Diaporthe</taxon>
        <taxon>Diaporthe eres species complex</taxon>
    </lineage>
</organism>
<keyword evidence="1" id="KW-0175">Coiled coil</keyword>
<dbReference type="PANTHER" id="PTHR28064:SF1">
    <property type="entry name" value="INNER KINETOCHORE SUBUNIT NKP2"/>
    <property type="match status" value="1"/>
</dbReference>
<keyword evidence="4" id="KW-1185">Reference proteome</keyword>
<dbReference type="Pfam" id="PF09447">
    <property type="entry name" value="Cnl2_NKP2"/>
    <property type="match status" value="1"/>
</dbReference>
<evidence type="ECO:0000256" key="1">
    <source>
        <dbReference type="SAM" id="Coils"/>
    </source>
</evidence>
<reference evidence="3 4" key="1">
    <citation type="submission" date="2024-03" db="EMBL/GenBank/DDBJ databases">
        <title>A high-quality draft genome sequence of Diaporthe vaccinii, a causative agent of upright dieback and viscid rot disease in cranberry plants.</title>
        <authorList>
            <person name="Sarrasin M."/>
            <person name="Lang B.F."/>
            <person name="Burger G."/>
        </authorList>
    </citation>
    <scope>NUCLEOTIDE SEQUENCE [LARGE SCALE GENOMIC DNA]</scope>
    <source>
        <strain evidence="3 4">IS7</strain>
    </source>
</reference>
<evidence type="ECO:0000256" key="2">
    <source>
        <dbReference type="SAM" id="MobiDB-lite"/>
    </source>
</evidence>
<dbReference type="PANTHER" id="PTHR28064">
    <property type="entry name" value="INNER KINETOCHORE SUBUNIT NKP2"/>
    <property type="match status" value="1"/>
</dbReference>
<protein>
    <recommendedName>
        <fullName evidence="5">Cnl2/NKP2 family protein</fullName>
    </recommendedName>
</protein>